<dbReference type="InterPro" id="IPR006597">
    <property type="entry name" value="Sel1-like"/>
</dbReference>
<evidence type="ECO:0000256" key="1">
    <source>
        <dbReference type="SAM" id="Phobius"/>
    </source>
</evidence>
<gene>
    <name evidence="2" type="ORF">BTO22_07455</name>
</gene>
<dbReference type="OrthoDB" id="6114904at2"/>
<dbReference type="PANTHER" id="PTHR11102">
    <property type="entry name" value="SEL-1-LIKE PROTEIN"/>
    <property type="match status" value="1"/>
</dbReference>
<organism evidence="2 3">
    <name type="scientific">Aliivibrio sifiae</name>
    <dbReference type="NCBI Taxonomy" id="566293"/>
    <lineage>
        <taxon>Bacteria</taxon>
        <taxon>Pseudomonadati</taxon>
        <taxon>Pseudomonadota</taxon>
        <taxon>Gammaproteobacteria</taxon>
        <taxon>Vibrionales</taxon>
        <taxon>Vibrionaceae</taxon>
        <taxon>Aliivibrio</taxon>
    </lineage>
</organism>
<keyword evidence="1" id="KW-1133">Transmembrane helix</keyword>
<dbReference type="Gene3D" id="1.25.40.10">
    <property type="entry name" value="Tetratricopeptide repeat domain"/>
    <property type="match status" value="1"/>
</dbReference>
<reference evidence="2 3" key="1">
    <citation type="submission" date="2016-12" db="EMBL/GenBank/DDBJ databases">
        <title>Diversity of luminous bacteria.</title>
        <authorList>
            <person name="Yoshizawa S."/>
            <person name="Kogure K."/>
        </authorList>
    </citation>
    <scope>NUCLEOTIDE SEQUENCE [LARGE SCALE GENOMIC DNA]</scope>
    <source>
        <strain evidence="2 3">ATCC 33715</strain>
    </source>
</reference>
<dbReference type="SUPFAM" id="SSF81901">
    <property type="entry name" value="HCP-like"/>
    <property type="match status" value="1"/>
</dbReference>
<dbReference type="EMBL" id="MSCO01000001">
    <property type="protein sequence ID" value="PQJ89429.1"/>
    <property type="molecule type" value="Genomic_DNA"/>
</dbReference>
<dbReference type="InterPro" id="IPR011990">
    <property type="entry name" value="TPR-like_helical_dom_sf"/>
</dbReference>
<dbReference type="SMART" id="SM00671">
    <property type="entry name" value="SEL1"/>
    <property type="match status" value="4"/>
</dbReference>
<protein>
    <recommendedName>
        <fullName evidence="4">Sel1 repeat family protein</fullName>
    </recommendedName>
</protein>
<evidence type="ECO:0008006" key="4">
    <source>
        <dbReference type="Google" id="ProtNLM"/>
    </source>
</evidence>
<evidence type="ECO:0000313" key="3">
    <source>
        <dbReference type="Proteomes" id="UP000239263"/>
    </source>
</evidence>
<keyword evidence="1" id="KW-0812">Transmembrane</keyword>
<accession>A0A2S7XDI2</accession>
<dbReference type="PANTHER" id="PTHR11102:SF160">
    <property type="entry name" value="ERAD-ASSOCIATED E3 UBIQUITIN-PROTEIN LIGASE COMPONENT HRD3"/>
    <property type="match status" value="1"/>
</dbReference>
<evidence type="ECO:0000313" key="2">
    <source>
        <dbReference type="EMBL" id="PQJ89429.1"/>
    </source>
</evidence>
<dbReference type="AlphaFoldDB" id="A0A2S7XDI2"/>
<proteinExistence type="predicted"/>
<dbReference type="Pfam" id="PF08238">
    <property type="entry name" value="Sel1"/>
    <property type="match status" value="4"/>
</dbReference>
<keyword evidence="1" id="KW-0472">Membrane</keyword>
<sequence>MYWFLFFGGVICLIVVILYFQSIEKKKIMAAQRRNRSLHSSTPVTFDDETDRKDKIERAMSGNITAQLALGADLELVDQNGAIKWYLKAAEQNSQQAFYALVRLYDDNYDDPNSSEKSKYWAARLGDSKGLQESSLILGKLYLEGVGCDKNIDFGTQIITDLALKDNLKAQLFLAQWYQKLQDGHPEGFYWMLKAAYQDDAKAMVTVSSCYYHGIGTKKNIYKAIYWSERGGELKSPESQLRSAQYNQKISSSHNAVAYIWAYLAVANDYEEAHSLKNDLEASLPLENLLTIQNVARKLHGLMNEKPVKKHSVIRLLNKFYVRENYFPPEDINDECAMYTD</sequence>
<feature type="transmembrane region" description="Helical" evidence="1">
    <location>
        <begin position="6"/>
        <end position="23"/>
    </location>
</feature>
<dbReference type="InterPro" id="IPR050767">
    <property type="entry name" value="Sel1_AlgK"/>
</dbReference>
<name>A0A2S7XDI2_9GAMM</name>
<dbReference type="Proteomes" id="UP000239263">
    <property type="component" value="Unassembled WGS sequence"/>
</dbReference>
<comment type="caution">
    <text evidence="2">The sequence shown here is derived from an EMBL/GenBank/DDBJ whole genome shotgun (WGS) entry which is preliminary data.</text>
</comment>